<comment type="similarity">
    <text evidence="1">Belongs to the CWF19 family.</text>
</comment>
<evidence type="ECO:0008006" key="7">
    <source>
        <dbReference type="Google" id="ProtNLM"/>
    </source>
</evidence>
<evidence type="ECO:0000256" key="1">
    <source>
        <dbReference type="ARBA" id="ARBA00006795"/>
    </source>
</evidence>
<feature type="compositionally biased region" description="Basic and acidic residues" evidence="2">
    <location>
        <begin position="161"/>
        <end position="173"/>
    </location>
</feature>
<evidence type="ECO:0000256" key="2">
    <source>
        <dbReference type="SAM" id="MobiDB-lite"/>
    </source>
</evidence>
<feature type="region of interest" description="Disordered" evidence="2">
    <location>
        <begin position="1"/>
        <end position="124"/>
    </location>
</feature>
<feature type="domain" description="Cwf19-like C-terminal" evidence="4">
    <location>
        <begin position="445"/>
        <end position="569"/>
    </location>
</feature>
<feature type="domain" description="Cwf19-like protein C-terminal" evidence="3">
    <location>
        <begin position="578"/>
        <end position="680"/>
    </location>
</feature>
<dbReference type="EMBL" id="MU004188">
    <property type="protein sequence ID" value="KAF2496413.1"/>
    <property type="molecule type" value="Genomic_DNA"/>
</dbReference>
<dbReference type="Pfam" id="PF04677">
    <property type="entry name" value="CwfJ_C_1"/>
    <property type="match status" value="1"/>
</dbReference>
<feature type="compositionally biased region" description="Basic residues" evidence="2">
    <location>
        <begin position="17"/>
        <end position="26"/>
    </location>
</feature>
<dbReference type="PANTHER" id="PTHR12072">
    <property type="entry name" value="CWF19, CELL CYCLE CONTROL PROTEIN"/>
    <property type="match status" value="1"/>
</dbReference>
<dbReference type="InterPro" id="IPR040194">
    <property type="entry name" value="Cwf19-like"/>
</dbReference>
<dbReference type="GO" id="GO:0000398">
    <property type="term" value="P:mRNA splicing, via spliceosome"/>
    <property type="evidence" value="ECO:0007669"/>
    <property type="project" value="TreeGrafter"/>
</dbReference>
<evidence type="ECO:0000259" key="3">
    <source>
        <dbReference type="Pfam" id="PF04676"/>
    </source>
</evidence>
<name>A0A6A6QXP0_9PEZI</name>
<evidence type="ECO:0000313" key="6">
    <source>
        <dbReference type="Proteomes" id="UP000799750"/>
    </source>
</evidence>
<evidence type="ECO:0000259" key="4">
    <source>
        <dbReference type="Pfam" id="PF04677"/>
    </source>
</evidence>
<protein>
    <recommendedName>
        <fullName evidence="7">Cell cycle control protein cwf19</fullName>
    </recommendedName>
</protein>
<dbReference type="PANTHER" id="PTHR12072:SF5">
    <property type="entry name" value="CWF19-LIKE PROTEIN 2"/>
    <property type="match status" value="1"/>
</dbReference>
<dbReference type="OrthoDB" id="2113965at2759"/>
<dbReference type="Pfam" id="PF04676">
    <property type="entry name" value="CwfJ_C_2"/>
    <property type="match status" value="1"/>
</dbReference>
<dbReference type="SUPFAM" id="SSF54197">
    <property type="entry name" value="HIT-like"/>
    <property type="match status" value="1"/>
</dbReference>
<organism evidence="5 6">
    <name type="scientific">Lophium mytilinum</name>
    <dbReference type="NCBI Taxonomy" id="390894"/>
    <lineage>
        <taxon>Eukaryota</taxon>
        <taxon>Fungi</taxon>
        <taxon>Dikarya</taxon>
        <taxon>Ascomycota</taxon>
        <taxon>Pezizomycotina</taxon>
        <taxon>Dothideomycetes</taxon>
        <taxon>Pleosporomycetidae</taxon>
        <taxon>Mytilinidiales</taxon>
        <taxon>Mytilinidiaceae</taxon>
        <taxon>Lophium</taxon>
    </lineage>
</organism>
<keyword evidence="6" id="KW-1185">Reference proteome</keyword>
<evidence type="ECO:0000313" key="5">
    <source>
        <dbReference type="EMBL" id="KAF2496413.1"/>
    </source>
</evidence>
<accession>A0A6A6QXP0</accession>
<dbReference type="AlphaFoldDB" id="A0A6A6QXP0"/>
<feature type="compositionally biased region" description="Basic and acidic residues" evidence="2">
    <location>
        <begin position="27"/>
        <end position="40"/>
    </location>
</feature>
<sequence length="686" mass="78456">MGLDDFEKELAAGKAKESRKRHRSRSRDRDRHRSSKDKDREHRHHHSSRHHSSKDHRESRSHHEHKRSRKDDRESSTKKYSRSASPNTGDDVVLPSEDTLDARLADAEDGDLQRDSWMQAPSSMDIDYVQRKQKDAKPTTVGASQADYQLKIHRMELNHHLRDLQDDSLKETEETNTNEEPPEREVDYTFGDSGSQWRMTKLKAVYRQAEESGLPVEGIALERFGDLREFDEAREEEIEVDRRKMYGQGYKGKDKPDGELFRQRLADHKKNMPPPPVQGERYSPQEQAVEQPRGPVLDQTALNKLKAQMMKAKLRGAPNAAQLEKEYNEAATASANGPAKDVVVLDAMDTRMLANRAGEVKHLTNKRGTERGTVVENEDMSIEDMVRQERRTRGQVGGEGLLLAEKIAKDDKFDNDLDYLDENATRLATRAPKSDTNLRNHAISAHQRQNRILDNCPLCAHEDKGTGPLAPVISLGTRVFLTLPTEPEISEGGAIIVPTQHRTNLLECDDDEWEEIRNFMKCLIRMYHDQGRDVVFYENAAAPQRGLHAAMNAVPVPYELGETAPAFFREAILSSDEEWTQHRKLIDTLKASKNGMGKLAFRRTLAKEMPYFHVWFELDGGMGHIVEDSNRWPKGDMFAREVFGGMLDVGVDVVKRQGRWVKGDRRADGFKKRWRKFDWTRVLATG</sequence>
<feature type="compositionally biased region" description="Basic and acidic residues" evidence="2">
    <location>
        <begin position="100"/>
        <end position="114"/>
    </location>
</feature>
<proteinExistence type="inferred from homology"/>
<feature type="compositionally biased region" description="Basic residues" evidence="2">
    <location>
        <begin position="41"/>
        <end position="68"/>
    </location>
</feature>
<dbReference type="GO" id="GO:0071014">
    <property type="term" value="C:post-mRNA release spliceosomal complex"/>
    <property type="evidence" value="ECO:0007669"/>
    <property type="project" value="TreeGrafter"/>
</dbReference>
<dbReference type="InterPro" id="IPR006768">
    <property type="entry name" value="Cwf19-like_C_dom-1"/>
</dbReference>
<feature type="region of interest" description="Disordered" evidence="2">
    <location>
        <begin position="161"/>
        <end position="192"/>
    </location>
</feature>
<feature type="region of interest" description="Disordered" evidence="2">
    <location>
        <begin position="269"/>
        <end position="292"/>
    </location>
</feature>
<gene>
    <name evidence="5" type="ORF">BU16DRAFT_538954</name>
</gene>
<dbReference type="InterPro" id="IPR036265">
    <property type="entry name" value="HIT-like_sf"/>
</dbReference>
<reference evidence="5" key="1">
    <citation type="journal article" date="2020" name="Stud. Mycol.">
        <title>101 Dothideomycetes genomes: a test case for predicting lifestyles and emergence of pathogens.</title>
        <authorList>
            <person name="Haridas S."/>
            <person name="Albert R."/>
            <person name="Binder M."/>
            <person name="Bloem J."/>
            <person name="Labutti K."/>
            <person name="Salamov A."/>
            <person name="Andreopoulos B."/>
            <person name="Baker S."/>
            <person name="Barry K."/>
            <person name="Bills G."/>
            <person name="Bluhm B."/>
            <person name="Cannon C."/>
            <person name="Castanera R."/>
            <person name="Culley D."/>
            <person name="Daum C."/>
            <person name="Ezra D."/>
            <person name="Gonzalez J."/>
            <person name="Henrissat B."/>
            <person name="Kuo A."/>
            <person name="Liang C."/>
            <person name="Lipzen A."/>
            <person name="Lutzoni F."/>
            <person name="Magnuson J."/>
            <person name="Mondo S."/>
            <person name="Nolan M."/>
            <person name="Ohm R."/>
            <person name="Pangilinan J."/>
            <person name="Park H.-J."/>
            <person name="Ramirez L."/>
            <person name="Alfaro M."/>
            <person name="Sun H."/>
            <person name="Tritt A."/>
            <person name="Yoshinaga Y."/>
            <person name="Zwiers L.-H."/>
            <person name="Turgeon B."/>
            <person name="Goodwin S."/>
            <person name="Spatafora J."/>
            <person name="Crous P."/>
            <person name="Grigoriev I."/>
        </authorList>
    </citation>
    <scope>NUCLEOTIDE SEQUENCE</scope>
    <source>
        <strain evidence="5">CBS 269.34</strain>
    </source>
</reference>
<dbReference type="InterPro" id="IPR006767">
    <property type="entry name" value="Cwf19-like_C_dom-2"/>
</dbReference>
<dbReference type="Proteomes" id="UP000799750">
    <property type="component" value="Unassembled WGS sequence"/>
</dbReference>